<dbReference type="InterPro" id="IPR036249">
    <property type="entry name" value="Thioredoxin-like_sf"/>
</dbReference>
<accession>A0ABT7GMI6</accession>
<gene>
    <name evidence="2" type="ORF">QEZ40_003431</name>
</gene>
<organism evidence="2 3">
    <name type="scientific">Streptomyces katrae</name>
    <dbReference type="NCBI Taxonomy" id="68223"/>
    <lineage>
        <taxon>Bacteria</taxon>
        <taxon>Bacillati</taxon>
        <taxon>Actinomycetota</taxon>
        <taxon>Actinomycetes</taxon>
        <taxon>Kitasatosporales</taxon>
        <taxon>Streptomycetaceae</taxon>
        <taxon>Streptomyces</taxon>
    </lineage>
</organism>
<evidence type="ECO:0000313" key="2">
    <source>
        <dbReference type="EMBL" id="MDK9494797.1"/>
    </source>
</evidence>
<dbReference type="Pfam" id="PF00085">
    <property type="entry name" value="Thioredoxin"/>
    <property type="match status" value="1"/>
</dbReference>
<dbReference type="EMBL" id="JASITI010000003">
    <property type="protein sequence ID" value="MDK9494797.1"/>
    <property type="molecule type" value="Genomic_DNA"/>
</dbReference>
<dbReference type="Gene3D" id="3.40.30.10">
    <property type="entry name" value="Glutaredoxin"/>
    <property type="match status" value="1"/>
</dbReference>
<keyword evidence="3" id="KW-1185">Reference proteome</keyword>
<protein>
    <submittedName>
        <fullName evidence="2">Thioredoxin family protein</fullName>
    </submittedName>
</protein>
<evidence type="ECO:0000259" key="1">
    <source>
        <dbReference type="Pfam" id="PF00085"/>
    </source>
</evidence>
<sequence length="114" mass="12315">MASRVHRPLEDQEFDFITGMAPGPVLAYFTGTWPKAVEACRELDSLVAELARDPGYGARFTAVRADITRCPATVRRHGVTGAPTVVLLRSGEAVATHAGPMGRVELRAFLDAHL</sequence>
<dbReference type="InterPro" id="IPR013766">
    <property type="entry name" value="Thioredoxin_domain"/>
</dbReference>
<feature type="domain" description="Thioredoxin" evidence="1">
    <location>
        <begin position="9"/>
        <end position="111"/>
    </location>
</feature>
<proteinExistence type="predicted"/>
<name>A0ABT7GMI6_9ACTN</name>
<comment type="caution">
    <text evidence="2">The sequence shown here is derived from an EMBL/GenBank/DDBJ whole genome shotgun (WGS) entry which is preliminary data.</text>
</comment>
<evidence type="ECO:0000313" key="3">
    <source>
        <dbReference type="Proteomes" id="UP001223390"/>
    </source>
</evidence>
<dbReference type="Proteomes" id="UP001223390">
    <property type="component" value="Unassembled WGS sequence"/>
</dbReference>
<reference evidence="2 3" key="1">
    <citation type="submission" date="2023-05" db="EMBL/GenBank/DDBJ databases">
        <title>Sequencing and Assembly of Streptomyces sp. NP73.</title>
        <authorList>
            <person name="Konwar A.N."/>
            <person name="Saikia K."/>
            <person name="Thakur D."/>
        </authorList>
    </citation>
    <scope>NUCLEOTIDE SEQUENCE [LARGE SCALE GENOMIC DNA]</scope>
    <source>
        <strain evidence="2 3">NP73</strain>
    </source>
</reference>
<dbReference type="RefSeq" id="WP_285340548.1">
    <property type="nucleotide sequence ID" value="NZ_JASITI010000003.1"/>
</dbReference>
<dbReference type="CDD" id="cd02947">
    <property type="entry name" value="TRX_family"/>
    <property type="match status" value="1"/>
</dbReference>
<dbReference type="SUPFAM" id="SSF52833">
    <property type="entry name" value="Thioredoxin-like"/>
    <property type="match status" value="1"/>
</dbReference>